<evidence type="ECO:0000313" key="2">
    <source>
        <dbReference type="Proteomes" id="UP001178507"/>
    </source>
</evidence>
<protein>
    <submittedName>
        <fullName evidence="1">Uncharacterized protein</fullName>
    </submittedName>
</protein>
<dbReference type="Proteomes" id="UP001178507">
    <property type="component" value="Unassembled WGS sequence"/>
</dbReference>
<dbReference type="AlphaFoldDB" id="A0AA36IM04"/>
<evidence type="ECO:0000313" key="1">
    <source>
        <dbReference type="EMBL" id="CAJ1390084.1"/>
    </source>
</evidence>
<accession>A0AA36IM04</accession>
<name>A0AA36IM04_9DINO</name>
<organism evidence="1 2">
    <name type="scientific">Effrenium voratum</name>
    <dbReference type="NCBI Taxonomy" id="2562239"/>
    <lineage>
        <taxon>Eukaryota</taxon>
        <taxon>Sar</taxon>
        <taxon>Alveolata</taxon>
        <taxon>Dinophyceae</taxon>
        <taxon>Suessiales</taxon>
        <taxon>Symbiodiniaceae</taxon>
        <taxon>Effrenium</taxon>
    </lineage>
</organism>
<reference evidence="1" key="1">
    <citation type="submission" date="2023-08" db="EMBL/GenBank/DDBJ databases">
        <authorList>
            <person name="Chen Y."/>
            <person name="Shah S."/>
            <person name="Dougan E. K."/>
            <person name="Thang M."/>
            <person name="Chan C."/>
        </authorList>
    </citation>
    <scope>NUCLEOTIDE SEQUENCE</scope>
</reference>
<proteinExistence type="predicted"/>
<comment type="caution">
    <text evidence="1">The sequence shown here is derived from an EMBL/GenBank/DDBJ whole genome shotgun (WGS) entry which is preliminary data.</text>
</comment>
<dbReference type="EMBL" id="CAUJNA010002001">
    <property type="protein sequence ID" value="CAJ1390084.1"/>
    <property type="molecule type" value="Genomic_DNA"/>
</dbReference>
<keyword evidence="2" id="KW-1185">Reference proteome</keyword>
<sequence>MLGVDCVVFALFFWCALGPPVLSFASSAFWALPHLPLHVLRKMLAPLGRPEAEQLARAVPPWLPFLTFANLMATCGEEGYAWRDPEARPLLETFCQRHLQGRELSFIDGEWLPEILRGLCDRVAKIFLEESFMDGLLASLLWAFSAKAMPQECQKVVWGAEDPALLRLLDRALPSSQPLFWRLEDYAAPEDPLVLAESAELGGVICGMAFPPGIGDPDWKEP</sequence>
<gene>
    <name evidence="1" type="ORF">EVOR1521_LOCUS15586</name>
</gene>